<feature type="domain" description="DUF4130" evidence="1">
    <location>
        <begin position="87"/>
        <end position="181"/>
    </location>
</feature>
<proteinExistence type="predicted"/>
<evidence type="ECO:0000259" key="1">
    <source>
        <dbReference type="Pfam" id="PF13566"/>
    </source>
</evidence>
<sequence length="222" mass="25330">MKIATQAHLAGETDLAGFRAESRELLAQQVHPDNVQWQMGRPAFAELFTAPLPAAASRPKGVPRAASAIVPASFLRLCESVVLHRDPERFGLLYRLLWRLVHEPDLRNDPADPDMMRAQHMAHAVRRDIHKMKTYLRFQPLDQAQVAYYEPSHHVLEAVAPWFLRRYHEQPWAIFTPERSVRFDGQKLLFAPGMARERVPKEADSAGWLTCLQDVFRPAPAA</sequence>
<keyword evidence="3" id="KW-1185">Reference proteome</keyword>
<protein>
    <submittedName>
        <fullName evidence="2">TIGR03915 family putative DNA repair protein</fullName>
    </submittedName>
</protein>
<name>A0A923M6T9_9BURK</name>
<accession>A0A923M6T9</accession>
<comment type="caution">
    <text evidence="2">The sequence shown here is derived from an EMBL/GenBank/DDBJ whole genome shotgun (WGS) entry which is preliminary data.</text>
</comment>
<evidence type="ECO:0000313" key="3">
    <source>
        <dbReference type="Proteomes" id="UP000596827"/>
    </source>
</evidence>
<reference evidence="2" key="1">
    <citation type="submission" date="2020-08" db="EMBL/GenBank/DDBJ databases">
        <title>Ramlibacter sp. GTP1 16S ribosomal RNA gene genome sequencing and assembly.</title>
        <authorList>
            <person name="Kang M."/>
        </authorList>
    </citation>
    <scope>NUCLEOTIDE SEQUENCE</scope>
    <source>
        <strain evidence="2">GTP1</strain>
    </source>
</reference>
<gene>
    <name evidence="2" type="ORF">H8R02_04940</name>
</gene>
<organism evidence="2 3">
    <name type="scientific">Ramlibacter albus</name>
    <dbReference type="NCBI Taxonomy" id="2079448"/>
    <lineage>
        <taxon>Bacteria</taxon>
        <taxon>Pseudomonadati</taxon>
        <taxon>Pseudomonadota</taxon>
        <taxon>Betaproteobacteria</taxon>
        <taxon>Burkholderiales</taxon>
        <taxon>Comamonadaceae</taxon>
        <taxon>Ramlibacter</taxon>
    </lineage>
</organism>
<dbReference type="Pfam" id="PF13566">
    <property type="entry name" value="DUF4130"/>
    <property type="match status" value="1"/>
</dbReference>
<dbReference type="AlphaFoldDB" id="A0A923M6T9"/>
<dbReference type="Proteomes" id="UP000596827">
    <property type="component" value="Unassembled WGS sequence"/>
</dbReference>
<dbReference type="NCBIfam" id="TIGR03915">
    <property type="entry name" value="SAM_7_link_chp"/>
    <property type="match status" value="1"/>
</dbReference>
<dbReference type="EMBL" id="JACORU010000001">
    <property type="protein sequence ID" value="MBC5763784.1"/>
    <property type="molecule type" value="Genomic_DNA"/>
</dbReference>
<evidence type="ECO:0000313" key="2">
    <source>
        <dbReference type="EMBL" id="MBC5763784.1"/>
    </source>
</evidence>
<dbReference type="RefSeq" id="WP_187080212.1">
    <property type="nucleotide sequence ID" value="NZ_JACORU010000001.1"/>
</dbReference>
<dbReference type="InterPro" id="IPR023875">
    <property type="entry name" value="DNA_repair_put"/>
</dbReference>
<dbReference type="InterPro" id="IPR025404">
    <property type="entry name" value="DUF4130"/>
</dbReference>